<dbReference type="PANTHER" id="PTHR21089:SF1">
    <property type="entry name" value="BIFUNCTIONAL 3-DEHYDROQUINATE DEHYDRATASE_SHIKIMATE DEHYDROGENASE, CHLOROPLASTIC"/>
    <property type="match status" value="1"/>
</dbReference>
<dbReference type="Pfam" id="PF18317">
    <property type="entry name" value="SDH_C"/>
    <property type="match status" value="1"/>
</dbReference>
<dbReference type="HAMAP" id="MF_00222">
    <property type="entry name" value="Shikimate_DH_AroE"/>
    <property type="match status" value="1"/>
</dbReference>
<organism evidence="12 13">
    <name type="scientific">Hungatella hathewayi</name>
    <dbReference type="NCBI Taxonomy" id="154046"/>
    <lineage>
        <taxon>Bacteria</taxon>
        <taxon>Bacillati</taxon>
        <taxon>Bacillota</taxon>
        <taxon>Clostridia</taxon>
        <taxon>Lachnospirales</taxon>
        <taxon>Lachnospiraceae</taxon>
        <taxon>Hungatella</taxon>
    </lineage>
</organism>
<dbReference type="NCBIfam" id="TIGR00507">
    <property type="entry name" value="aroE"/>
    <property type="match status" value="1"/>
</dbReference>
<feature type="binding site" evidence="8">
    <location>
        <position position="92"/>
    </location>
    <ligand>
        <name>shikimate</name>
        <dbReference type="ChEBI" id="CHEBI:36208"/>
    </ligand>
</feature>
<keyword evidence="3 8" id="KW-0028">Amino-acid biosynthesis</keyword>
<evidence type="ECO:0000256" key="7">
    <source>
        <dbReference type="ARBA" id="ARBA00049442"/>
    </source>
</evidence>
<dbReference type="RefSeq" id="WP_118040363.1">
    <property type="nucleotide sequence ID" value="NZ_BQNJ01000002.1"/>
</dbReference>
<evidence type="ECO:0000256" key="5">
    <source>
        <dbReference type="ARBA" id="ARBA00023002"/>
    </source>
</evidence>
<evidence type="ECO:0000256" key="8">
    <source>
        <dbReference type="HAMAP-Rule" id="MF_00222"/>
    </source>
</evidence>
<protein>
    <recommendedName>
        <fullName evidence="2 8">Shikimate dehydrogenase (NADP(+))</fullName>
        <shortName evidence="8">SDH</shortName>
        <ecNumber evidence="2 8">1.1.1.25</ecNumber>
    </recommendedName>
</protein>
<dbReference type="Proteomes" id="UP001055091">
    <property type="component" value="Unassembled WGS sequence"/>
</dbReference>
<accession>A0A413XD42</accession>
<name>A0A413XD42_9FIRM</name>
<dbReference type="InterPro" id="IPR013708">
    <property type="entry name" value="Shikimate_DH-bd_N"/>
</dbReference>
<feature type="domain" description="Shikimate dehydrogenase substrate binding N-terminal" evidence="10">
    <location>
        <begin position="13"/>
        <end position="94"/>
    </location>
</feature>
<evidence type="ECO:0000313" key="12">
    <source>
        <dbReference type="EMBL" id="GKH04287.1"/>
    </source>
</evidence>
<dbReference type="InterPro" id="IPR036291">
    <property type="entry name" value="NAD(P)-bd_dom_sf"/>
</dbReference>
<evidence type="ECO:0000256" key="1">
    <source>
        <dbReference type="ARBA" id="ARBA00004871"/>
    </source>
</evidence>
<comment type="subunit">
    <text evidence="8">Homodimer.</text>
</comment>
<dbReference type="InterPro" id="IPR041121">
    <property type="entry name" value="SDH_C"/>
</dbReference>
<dbReference type="SUPFAM" id="SSF53223">
    <property type="entry name" value="Aminoacid dehydrogenase-like, N-terminal domain"/>
    <property type="match status" value="1"/>
</dbReference>
<feature type="binding site" evidence="8">
    <location>
        <position position="254"/>
    </location>
    <ligand>
        <name>shikimate</name>
        <dbReference type="ChEBI" id="CHEBI:36208"/>
    </ligand>
</feature>
<feature type="active site" description="Proton acceptor" evidence="8">
    <location>
        <position position="71"/>
    </location>
</feature>
<feature type="binding site" evidence="8">
    <location>
        <position position="67"/>
    </location>
    <ligand>
        <name>shikimate</name>
        <dbReference type="ChEBI" id="CHEBI:36208"/>
    </ligand>
</feature>
<keyword evidence="6 8" id="KW-0057">Aromatic amino acid biosynthesis</keyword>
<feature type="binding site" evidence="8">
    <location>
        <begin position="155"/>
        <end position="160"/>
    </location>
    <ligand>
        <name>NADP(+)</name>
        <dbReference type="ChEBI" id="CHEBI:58349"/>
    </ligand>
</feature>
<dbReference type="InterPro" id="IPR011342">
    <property type="entry name" value="Shikimate_DH"/>
</dbReference>
<dbReference type="Gene3D" id="3.40.50.720">
    <property type="entry name" value="NAD(P)-binding Rossmann-like Domain"/>
    <property type="match status" value="1"/>
</dbReference>
<evidence type="ECO:0000313" key="13">
    <source>
        <dbReference type="Proteomes" id="UP001055091"/>
    </source>
</evidence>
<dbReference type="GO" id="GO:0008652">
    <property type="term" value="P:amino acid biosynthetic process"/>
    <property type="evidence" value="ECO:0007669"/>
    <property type="project" value="UniProtKB-KW"/>
</dbReference>
<evidence type="ECO:0000256" key="4">
    <source>
        <dbReference type="ARBA" id="ARBA00022857"/>
    </source>
</evidence>
<comment type="caution">
    <text evidence="12">The sequence shown here is derived from an EMBL/GenBank/DDBJ whole genome shotgun (WGS) entry which is preliminary data.</text>
</comment>
<feature type="binding site" evidence="8">
    <location>
        <position position="247"/>
    </location>
    <ligand>
        <name>NADP(+)</name>
        <dbReference type="ChEBI" id="CHEBI:58349"/>
    </ligand>
</feature>
<dbReference type="SUPFAM" id="SSF51735">
    <property type="entry name" value="NAD(P)-binding Rossmann-fold domains"/>
    <property type="match status" value="1"/>
</dbReference>
<feature type="binding site" evidence="8">
    <location>
        <position position="83"/>
    </location>
    <ligand>
        <name>NADP(+)</name>
        <dbReference type="ChEBI" id="CHEBI:58349"/>
    </ligand>
</feature>
<feature type="binding site" evidence="8">
    <location>
        <begin position="131"/>
        <end position="135"/>
    </location>
    <ligand>
        <name>NADP(+)</name>
        <dbReference type="ChEBI" id="CHEBI:58349"/>
    </ligand>
</feature>
<sequence length="280" mass="30107">MKCCFRIPTTGAFGDPIDENPSGAMMEAGFKSVGLDWRYQLFRVPAAGLQEGLNGIRAMGFSGLNLTIPHKIAAVPYMDGLSESAALIGAINTIMIKDGKLYGENTDGKGFIIGLRENGISMSGKRIVILGAGGAARAISVECALAGAVQLTIINRTEAKGRELAELIAKKTSCAAEFVHWTEKVRIPSCDILVNATNIGLYPDESLPDIDYESIDQNMVVQDIITNPAYTPFLQKVDRLGAHTLDGQSMLVYQGALAVELWTGKKPDPEAMRKALKMLS</sequence>
<dbReference type="GO" id="GO:0005829">
    <property type="term" value="C:cytosol"/>
    <property type="evidence" value="ECO:0007669"/>
    <property type="project" value="TreeGrafter"/>
</dbReference>
<dbReference type="InterPro" id="IPR022893">
    <property type="entry name" value="Shikimate_DH_fam"/>
</dbReference>
<dbReference type="InterPro" id="IPR006151">
    <property type="entry name" value="Shikm_DH/Glu-tRNA_Rdtase"/>
</dbReference>
<evidence type="ECO:0000259" key="9">
    <source>
        <dbReference type="Pfam" id="PF01488"/>
    </source>
</evidence>
<comment type="catalytic activity">
    <reaction evidence="7 8">
        <text>shikimate + NADP(+) = 3-dehydroshikimate + NADPH + H(+)</text>
        <dbReference type="Rhea" id="RHEA:17737"/>
        <dbReference type="ChEBI" id="CHEBI:15378"/>
        <dbReference type="ChEBI" id="CHEBI:16630"/>
        <dbReference type="ChEBI" id="CHEBI:36208"/>
        <dbReference type="ChEBI" id="CHEBI:57783"/>
        <dbReference type="ChEBI" id="CHEBI:58349"/>
        <dbReference type="EC" id="1.1.1.25"/>
    </reaction>
</comment>
<feature type="domain" description="Quinate/shikimate 5-dehydrogenase/glutamyl-tRNA reductase" evidence="9">
    <location>
        <begin position="121"/>
        <end position="198"/>
    </location>
</feature>
<dbReference type="GO" id="GO:0050661">
    <property type="term" value="F:NADP binding"/>
    <property type="evidence" value="ECO:0007669"/>
    <property type="project" value="InterPro"/>
</dbReference>
<dbReference type="InterPro" id="IPR046346">
    <property type="entry name" value="Aminoacid_DH-like_N_sf"/>
</dbReference>
<evidence type="ECO:0000256" key="6">
    <source>
        <dbReference type="ARBA" id="ARBA00023141"/>
    </source>
</evidence>
<feature type="binding site" evidence="8">
    <location>
        <position position="224"/>
    </location>
    <ligand>
        <name>NADP(+)</name>
        <dbReference type="ChEBI" id="CHEBI:58349"/>
    </ligand>
</feature>
<reference evidence="12" key="1">
    <citation type="submission" date="2022-01" db="EMBL/GenBank/DDBJ databases">
        <title>Novel bile acid biosynthetic pathways are enriched in the microbiome of centenarians.</title>
        <authorList>
            <person name="Sato Y."/>
            <person name="Atarashi K."/>
            <person name="Plichta R.D."/>
            <person name="Arai Y."/>
            <person name="Sasajima S."/>
            <person name="Kearney M.S."/>
            <person name="Suda W."/>
            <person name="Takeshita K."/>
            <person name="Sasaki T."/>
            <person name="Okamoto S."/>
            <person name="Skelly N.A."/>
            <person name="Okamura Y."/>
            <person name="Vlamakis H."/>
            <person name="Li Y."/>
            <person name="Tanoue T."/>
            <person name="Takei H."/>
            <person name="Nittono H."/>
            <person name="Narushima S."/>
            <person name="Irie J."/>
            <person name="Itoh H."/>
            <person name="Moriya K."/>
            <person name="Sugiura Y."/>
            <person name="Suematsu M."/>
            <person name="Moritoki N."/>
            <person name="Shibata S."/>
            <person name="Littman R.D."/>
            <person name="Fischbach A.M."/>
            <person name="Uwamino Y."/>
            <person name="Inoue T."/>
            <person name="Honda A."/>
            <person name="Hattori M."/>
            <person name="Murai T."/>
            <person name="Xavier J.R."/>
            <person name="Hirose N."/>
            <person name="Honda K."/>
        </authorList>
    </citation>
    <scope>NUCLEOTIDE SEQUENCE</scope>
    <source>
        <strain evidence="12">CE91-St55</strain>
    </source>
</reference>
<dbReference type="EC" id="1.1.1.25" evidence="2 8"/>
<dbReference type="PANTHER" id="PTHR21089">
    <property type="entry name" value="SHIKIMATE DEHYDROGENASE"/>
    <property type="match status" value="1"/>
</dbReference>
<gene>
    <name evidence="8 12" type="primary">aroE</name>
    <name evidence="12" type="ORF">CE91St55_62680</name>
</gene>
<dbReference type="CDD" id="cd01065">
    <property type="entry name" value="NAD_bind_Shikimate_DH"/>
    <property type="match status" value="1"/>
</dbReference>
<comment type="caution">
    <text evidence="8">Lacks conserved residue(s) required for the propagation of feature annotation.</text>
</comment>
<dbReference type="Pfam" id="PF01488">
    <property type="entry name" value="Shikimate_DH"/>
    <property type="match status" value="1"/>
</dbReference>
<dbReference type="GO" id="GO:0019632">
    <property type="term" value="P:shikimate metabolic process"/>
    <property type="evidence" value="ECO:0007669"/>
    <property type="project" value="InterPro"/>
</dbReference>
<keyword evidence="4 8" id="KW-0521">NADP</keyword>
<proteinExistence type="inferred from homology"/>
<dbReference type="GO" id="GO:0009073">
    <property type="term" value="P:aromatic amino acid family biosynthetic process"/>
    <property type="evidence" value="ECO:0007669"/>
    <property type="project" value="UniProtKB-KW"/>
</dbReference>
<feature type="binding site" evidence="8">
    <location>
        <position position="107"/>
    </location>
    <ligand>
        <name>shikimate</name>
        <dbReference type="ChEBI" id="CHEBI:36208"/>
    </ligand>
</feature>
<dbReference type="GO" id="GO:0009423">
    <property type="term" value="P:chorismate biosynthetic process"/>
    <property type="evidence" value="ECO:0007669"/>
    <property type="project" value="UniProtKB-UniRule"/>
</dbReference>
<comment type="similarity">
    <text evidence="8">Belongs to the shikimate dehydrogenase family.</text>
</comment>
<dbReference type="AlphaFoldDB" id="A0A413XD42"/>
<dbReference type="EMBL" id="BQNJ01000002">
    <property type="protein sequence ID" value="GKH04287.1"/>
    <property type="molecule type" value="Genomic_DNA"/>
</dbReference>
<comment type="function">
    <text evidence="8">Involved in the biosynthesis of the chorismate, which leads to the biosynthesis of aromatic amino acids. Catalyzes the reversible NADPH linked reduction of 3-dehydroshikimate (DHSA) to yield shikimate (SA).</text>
</comment>
<feature type="domain" description="SDH C-terminal" evidence="11">
    <location>
        <begin position="250"/>
        <end position="277"/>
    </location>
</feature>
<evidence type="ECO:0000259" key="11">
    <source>
        <dbReference type="Pfam" id="PF18317"/>
    </source>
</evidence>
<evidence type="ECO:0000256" key="2">
    <source>
        <dbReference type="ARBA" id="ARBA00012962"/>
    </source>
</evidence>
<dbReference type="Gene3D" id="3.40.50.10860">
    <property type="entry name" value="Leucine Dehydrogenase, chain A, domain 1"/>
    <property type="match status" value="1"/>
</dbReference>
<dbReference type="GO" id="GO:0004764">
    <property type="term" value="F:shikimate 3-dehydrogenase (NADP+) activity"/>
    <property type="evidence" value="ECO:0007669"/>
    <property type="project" value="UniProtKB-UniRule"/>
</dbReference>
<dbReference type="Pfam" id="PF08501">
    <property type="entry name" value="Shikimate_dh_N"/>
    <property type="match status" value="1"/>
</dbReference>
<keyword evidence="5 8" id="KW-0560">Oxidoreductase</keyword>
<comment type="pathway">
    <text evidence="1 8">Metabolic intermediate biosynthesis; chorismate biosynthesis; chorismate from D-erythrose 4-phosphate and phosphoenolpyruvate: step 4/7.</text>
</comment>
<evidence type="ECO:0000259" key="10">
    <source>
        <dbReference type="Pfam" id="PF08501"/>
    </source>
</evidence>
<evidence type="ECO:0000256" key="3">
    <source>
        <dbReference type="ARBA" id="ARBA00022605"/>
    </source>
</evidence>